<organism evidence="3 4">
    <name type="scientific">Ideonella lacteola</name>
    <dbReference type="NCBI Taxonomy" id="2984193"/>
    <lineage>
        <taxon>Bacteria</taxon>
        <taxon>Pseudomonadati</taxon>
        <taxon>Pseudomonadota</taxon>
        <taxon>Betaproteobacteria</taxon>
        <taxon>Burkholderiales</taxon>
        <taxon>Sphaerotilaceae</taxon>
        <taxon>Ideonella</taxon>
    </lineage>
</organism>
<keyword evidence="2" id="KW-0812">Transmembrane</keyword>
<feature type="region of interest" description="Disordered" evidence="1">
    <location>
        <begin position="481"/>
        <end position="520"/>
    </location>
</feature>
<dbReference type="SUPFAM" id="SSF47090">
    <property type="entry name" value="PGBD-like"/>
    <property type="match status" value="1"/>
</dbReference>
<proteinExistence type="predicted"/>
<keyword evidence="4" id="KW-1185">Reference proteome</keyword>
<keyword evidence="2" id="KW-0472">Membrane</keyword>
<feature type="transmembrane region" description="Helical" evidence="2">
    <location>
        <begin position="178"/>
        <end position="203"/>
    </location>
</feature>
<protein>
    <submittedName>
        <fullName evidence="3">Peptidoglycan-binding domain-containing protein</fullName>
    </submittedName>
</protein>
<keyword evidence="2" id="KW-1133">Transmembrane helix</keyword>
<sequence>MDTRIIDVVIGVALVFAITSLLATALQELWASMRSLRGEYLKKAVASFVGDDAKFAEGLLAHPIVVSMASGTKQDSRKPSYLTSDVVVSSLVGHLTGTLLGGIRPQTPAEWVSEVKAAVGKAQGASSERLPNVDFTAGLVSVLAGVEHDWPAFETRLAAWYDAVCERSTGWFKRHTQVTLFVFGLLIAGFANINPIVISARLWQDEALRNATVEAAKRASAAYGDEVSRQSAAASTPESAASHATAPIALPALINGSTSGAPPSLPAAREATRAVPQALQARLAELSQALQQQLAPPADPGAGDGLSRALMAAIALRESLKVTPLRASEVQTHVQSIEAALASNAGAGPTLRLAADVRKEVASFLVPPPLATVPPPLATAATAASTPKGRTTPTECAPLSPAEREFCTRLNDLNALQSIGLPIGWVNGAWPTYFKNGAAAWWGNLLLALAGWCLTAIACTLGGPFWFDLLSKLVKMRGAGSKPAPESVASATGGAAGEPTKSLLSRSPISPTVASTPADPMSDALNDAERALSVAEIERLQRALPMPPAAVSGSFDAATRQAIRQWQSAGGMEATAELTAVQIQQLLGLAPGGLDDDYLG</sequence>
<gene>
    <name evidence="3" type="ORF">AACH06_23585</name>
</gene>
<evidence type="ECO:0000256" key="1">
    <source>
        <dbReference type="SAM" id="MobiDB-lite"/>
    </source>
</evidence>
<evidence type="ECO:0000256" key="2">
    <source>
        <dbReference type="SAM" id="Phobius"/>
    </source>
</evidence>
<name>A0ABU9BV35_9BURK</name>
<accession>A0ABU9BV35</accession>
<comment type="caution">
    <text evidence="3">The sequence shown here is derived from an EMBL/GenBank/DDBJ whole genome shotgun (WGS) entry which is preliminary data.</text>
</comment>
<evidence type="ECO:0000313" key="4">
    <source>
        <dbReference type="Proteomes" id="UP001371218"/>
    </source>
</evidence>
<dbReference type="InterPro" id="IPR036365">
    <property type="entry name" value="PGBD-like_sf"/>
</dbReference>
<dbReference type="Proteomes" id="UP001371218">
    <property type="component" value="Unassembled WGS sequence"/>
</dbReference>
<feature type="transmembrane region" description="Helical" evidence="2">
    <location>
        <begin position="441"/>
        <end position="467"/>
    </location>
</feature>
<feature type="compositionally biased region" description="Polar residues" evidence="1">
    <location>
        <begin position="502"/>
        <end position="515"/>
    </location>
</feature>
<dbReference type="RefSeq" id="WP_341428239.1">
    <property type="nucleotide sequence ID" value="NZ_JBBUTG010000021.1"/>
</dbReference>
<feature type="transmembrane region" description="Helical" evidence="2">
    <location>
        <begin position="6"/>
        <end position="26"/>
    </location>
</feature>
<reference evidence="3 4" key="1">
    <citation type="submission" date="2024-04" db="EMBL/GenBank/DDBJ databases">
        <title>Novel species of the genus Ideonella isolated from streams.</title>
        <authorList>
            <person name="Lu H."/>
        </authorList>
    </citation>
    <scope>NUCLEOTIDE SEQUENCE [LARGE SCALE GENOMIC DNA]</scope>
    <source>
        <strain evidence="3 4">DXS29W</strain>
    </source>
</reference>
<evidence type="ECO:0000313" key="3">
    <source>
        <dbReference type="EMBL" id="MEK8033817.1"/>
    </source>
</evidence>
<dbReference type="EMBL" id="JBBUTG010000021">
    <property type="protein sequence ID" value="MEK8033817.1"/>
    <property type="molecule type" value="Genomic_DNA"/>
</dbReference>